<comment type="caution">
    <text evidence="1">The sequence shown here is derived from an EMBL/GenBank/DDBJ whole genome shotgun (WGS) entry which is preliminary data.</text>
</comment>
<reference evidence="1" key="1">
    <citation type="submission" date="2016-01" db="EMBL/GenBank/DDBJ databases">
        <authorList>
            <person name="Peeters C."/>
        </authorList>
    </citation>
    <scope>NUCLEOTIDE SEQUENCE [LARGE SCALE GENOMIC DNA]</scope>
    <source>
        <strain evidence="1">LMG 22940</strain>
    </source>
</reference>
<proteinExistence type="predicted"/>
<gene>
    <name evidence="1" type="ORF">AWB68_03228</name>
</gene>
<dbReference type="Proteomes" id="UP000054770">
    <property type="component" value="Unassembled WGS sequence"/>
</dbReference>
<dbReference type="EMBL" id="FCON02000031">
    <property type="protein sequence ID" value="SAL61847.1"/>
    <property type="molecule type" value="Genomic_DNA"/>
</dbReference>
<dbReference type="AlphaFoldDB" id="A0A158IZ31"/>
<accession>A0A158IZ31</accession>
<dbReference type="RefSeq" id="WP_125482947.1">
    <property type="nucleotide sequence ID" value="NZ_FCON02000031.1"/>
</dbReference>
<evidence type="ECO:0000313" key="1">
    <source>
        <dbReference type="EMBL" id="SAL61847.1"/>
    </source>
</evidence>
<keyword evidence="2" id="KW-1185">Reference proteome</keyword>
<name>A0A158IZ31_9BURK</name>
<sequence length="97" mass="10938">MQGLFEREPASGKPIHPNGALAIKISVRGTVKMVWYSADLTHDTGKWRPRFSVDEYRRKTGHMPVSAAHQLEEQFETEAEARERAKQAAIEFANGSK</sequence>
<protein>
    <submittedName>
        <fullName evidence="1">Uncharacterized protein</fullName>
    </submittedName>
</protein>
<organism evidence="1 2">
    <name type="scientific">Caballeronia choica</name>
    <dbReference type="NCBI Taxonomy" id="326476"/>
    <lineage>
        <taxon>Bacteria</taxon>
        <taxon>Pseudomonadati</taxon>
        <taxon>Pseudomonadota</taxon>
        <taxon>Betaproteobacteria</taxon>
        <taxon>Burkholderiales</taxon>
        <taxon>Burkholderiaceae</taxon>
        <taxon>Caballeronia</taxon>
    </lineage>
</organism>
<evidence type="ECO:0000313" key="2">
    <source>
        <dbReference type="Proteomes" id="UP000054770"/>
    </source>
</evidence>